<feature type="region of interest" description="Disordered" evidence="1">
    <location>
        <begin position="1"/>
        <end position="22"/>
    </location>
</feature>
<accession>A0A844QLJ1</accession>
<reference evidence="2 3" key="1">
    <citation type="submission" date="2019-12" db="EMBL/GenBank/DDBJ databases">
        <title>Nitratireductor arenosus sp. nov., Isolated from sea sand, Jeju island, South Korea.</title>
        <authorList>
            <person name="Kim W."/>
        </authorList>
    </citation>
    <scope>NUCLEOTIDE SEQUENCE [LARGE SCALE GENOMIC DNA]</scope>
    <source>
        <strain evidence="2 3">CAU 1489</strain>
    </source>
</reference>
<feature type="region of interest" description="Disordered" evidence="1">
    <location>
        <begin position="98"/>
        <end position="120"/>
    </location>
</feature>
<dbReference type="Proteomes" id="UP000463224">
    <property type="component" value="Unassembled WGS sequence"/>
</dbReference>
<dbReference type="EMBL" id="WPHG01000004">
    <property type="protein sequence ID" value="MVA98918.1"/>
    <property type="molecule type" value="Genomic_DNA"/>
</dbReference>
<proteinExistence type="predicted"/>
<dbReference type="RefSeq" id="WP_156713890.1">
    <property type="nucleotide sequence ID" value="NZ_WPHG01000004.1"/>
</dbReference>
<organism evidence="2 3">
    <name type="scientific">Nitratireductor arenosus</name>
    <dbReference type="NCBI Taxonomy" id="2682096"/>
    <lineage>
        <taxon>Bacteria</taxon>
        <taxon>Pseudomonadati</taxon>
        <taxon>Pseudomonadota</taxon>
        <taxon>Alphaproteobacteria</taxon>
        <taxon>Hyphomicrobiales</taxon>
        <taxon>Phyllobacteriaceae</taxon>
        <taxon>Nitratireductor</taxon>
    </lineage>
</organism>
<dbReference type="InterPro" id="IPR045510">
    <property type="entry name" value="DUF6481"/>
</dbReference>
<gene>
    <name evidence="2" type="ORF">GN330_16855</name>
</gene>
<feature type="compositionally biased region" description="Basic and acidic residues" evidence="1">
    <location>
        <begin position="7"/>
        <end position="22"/>
    </location>
</feature>
<keyword evidence="3" id="KW-1185">Reference proteome</keyword>
<evidence type="ECO:0000313" key="3">
    <source>
        <dbReference type="Proteomes" id="UP000463224"/>
    </source>
</evidence>
<feature type="region of interest" description="Disordered" evidence="1">
    <location>
        <begin position="64"/>
        <end position="85"/>
    </location>
</feature>
<evidence type="ECO:0000256" key="1">
    <source>
        <dbReference type="SAM" id="MobiDB-lite"/>
    </source>
</evidence>
<protein>
    <recommendedName>
        <fullName evidence="4">Colicin import membrane protein</fullName>
    </recommendedName>
</protein>
<sequence>MRPQTDQQRDQRLELKKQDKDFVQRRNDAMAAKAALLEKFKNRPSEDDPAVQARIAERKAIVEAREQRRKEREAERQAKRVEEARLKAEREAALEAERLAREEEERRQEQQRRAEELAKRAESLVDDAALKAKRDARYAARKARMRKIG</sequence>
<evidence type="ECO:0000313" key="2">
    <source>
        <dbReference type="EMBL" id="MVA98918.1"/>
    </source>
</evidence>
<name>A0A844QLJ1_9HYPH</name>
<dbReference type="AlphaFoldDB" id="A0A844QLJ1"/>
<comment type="caution">
    <text evidence="2">The sequence shown here is derived from an EMBL/GenBank/DDBJ whole genome shotgun (WGS) entry which is preliminary data.</text>
</comment>
<dbReference type="Pfam" id="PF20089">
    <property type="entry name" value="DUF6481"/>
    <property type="match status" value="1"/>
</dbReference>
<evidence type="ECO:0008006" key="4">
    <source>
        <dbReference type="Google" id="ProtNLM"/>
    </source>
</evidence>